<dbReference type="PANTHER" id="PTHR34475:SF1">
    <property type="entry name" value="CYTOSKELETON PROTEIN RODZ"/>
    <property type="match status" value="1"/>
</dbReference>
<dbReference type="SUPFAM" id="SSF47413">
    <property type="entry name" value="lambda repressor-like DNA-binding domains"/>
    <property type="match status" value="1"/>
</dbReference>
<dbReference type="InterPro" id="IPR001387">
    <property type="entry name" value="Cro/C1-type_HTH"/>
</dbReference>
<dbReference type="InterPro" id="IPR050400">
    <property type="entry name" value="Bact_Cytoskel_RodZ"/>
</dbReference>
<dbReference type="CDD" id="cd00093">
    <property type="entry name" value="HTH_XRE"/>
    <property type="match status" value="1"/>
</dbReference>
<keyword evidence="4" id="KW-1185">Reference proteome</keyword>
<evidence type="ECO:0000313" key="4">
    <source>
        <dbReference type="Proteomes" id="UP000197446"/>
    </source>
</evidence>
<gene>
    <name evidence="3" type="ORF">CDO81_04020</name>
</gene>
<evidence type="ECO:0000256" key="1">
    <source>
        <dbReference type="SAM" id="MobiDB-lite"/>
    </source>
</evidence>
<dbReference type="OrthoDB" id="5293433at2"/>
<dbReference type="Pfam" id="PF13464">
    <property type="entry name" value="RodZ_C"/>
    <property type="match status" value="1"/>
</dbReference>
<feature type="region of interest" description="Disordered" evidence="1">
    <location>
        <begin position="1"/>
        <end position="25"/>
    </location>
</feature>
<dbReference type="InterPro" id="IPR010982">
    <property type="entry name" value="Lambda_DNA-bd_dom_sf"/>
</dbReference>
<dbReference type="Proteomes" id="UP000197446">
    <property type="component" value="Unassembled WGS sequence"/>
</dbReference>
<comment type="caution">
    <text evidence="3">The sequence shown here is derived from an EMBL/GenBank/DDBJ whole genome shotgun (WGS) entry which is preliminary data.</text>
</comment>
<dbReference type="Gene3D" id="1.10.260.40">
    <property type="entry name" value="lambda repressor-like DNA-binding domains"/>
    <property type="match status" value="1"/>
</dbReference>
<organism evidence="3 4">
    <name type="scientific">Roseateles puraquae</name>
    <dbReference type="NCBI Taxonomy" id="431059"/>
    <lineage>
        <taxon>Bacteria</taxon>
        <taxon>Pseudomonadati</taxon>
        <taxon>Pseudomonadota</taxon>
        <taxon>Betaproteobacteria</taxon>
        <taxon>Burkholderiales</taxon>
        <taxon>Sphaerotilaceae</taxon>
        <taxon>Roseateles</taxon>
    </lineage>
</organism>
<proteinExistence type="predicted"/>
<accession>A0A254NCE2</accession>
<sequence length="324" mass="33544">MAPHNKNDQTMESMSEGRNPPAATSAGAWLRNVRQQRGLHIAALAVMLKVPQAKLEALEADRFDQLPDATFARALATAMCRALKVDPAPVLALLPRTSELGLDVRQGLNQPFRERNAGSAMDGSGLAVLARPVVWGPALLLLAAAAVYWMPAGWIAEREASLAAPGAAASSIVVTTAASVPSEFVPAPATSLPAASAASTVPVPVATPSAPGPLPVASAPLQVRDVPPPPAVAAASSPKPTITATGGSTLRLTATAETWIEVADAQGQVLLSRVLREGEQQEFSGAAPYKVRVGNVRGTRVEWRGAAVDLAARGNNNVARLELN</sequence>
<dbReference type="PANTHER" id="PTHR34475">
    <property type="match status" value="1"/>
</dbReference>
<dbReference type="EMBL" id="NISI01000001">
    <property type="protein sequence ID" value="OWR05635.1"/>
    <property type="molecule type" value="Genomic_DNA"/>
</dbReference>
<evidence type="ECO:0000313" key="3">
    <source>
        <dbReference type="EMBL" id="OWR05635.1"/>
    </source>
</evidence>
<dbReference type="Pfam" id="PF13413">
    <property type="entry name" value="HTH_25"/>
    <property type="match status" value="1"/>
</dbReference>
<dbReference type="GO" id="GO:0003677">
    <property type="term" value="F:DNA binding"/>
    <property type="evidence" value="ECO:0007669"/>
    <property type="project" value="InterPro"/>
</dbReference>
<dbReference type="AlphaFoldDB" id="A0A254NCE2"/>
<dbReference type="InterPro" id="IPR025194">
    <property type="entry name" value="RodZ-like_C"/>
</dbReference>
<reference evidence="3 4" key="1">
    <citation type="journal article" date="2007" name="Int. J. Syst. Evol. Microbiol.">
        <title>Description of Pelomonas aquatica sp. nov. and Pelomonas puraquae sp. nov., isolated from industrial and haemodialysis water.</title>
        <authorList>
            <person name="Gomila M."/>
            <person name="Bowien B."/>
            <person name="Falsen E."/>
            <person name="Moore E.R."/>
            <person name="Lalucat J."/>
        </authorList>
    </citation>
    <scope>NUCLEOTIDE SEQUENCE [LARGE SCALE GENOMIC DNA]</scope>
    <source>
        <strain evidence="3 4">CCUG 52769</strain>
    </source>
</reference>
<dbReference type="RefSeq" id="WP_088481842.1">
    <property type="nucleotide sequence ID" value="NZ_JBCNLH010000002.1"/>
</dbReference>
<feature type="domain" description="Cytoskeleton protein RodZ-like C-terminal" evidence="2">
    <location>
        <begin position="251"/>
        <end position="322"/>
    </location>
</feature>
<protein>
    <submittedName>
        <fullName evidence="3">XRE family transcriptional regulator</fullName>
    </submittedName>
</protein>
<name>A0A254NCE2_9BURK</name>
<evidence type="ECO:0000259" key="2">
    <source>
        <dbReference type="Pfam" id="PF13464"/>
    </source>
</evidence>